<proteinExistence type="predicted"/>
<evidence type="ECO:0000313" key="1">
    <source>
        <dbReference type="EMBL" id="EAR51008.1"/>
    </source>
</evidence>
<dbReference type="Proteomes" id="UP000003635">
    <property type="component" value="Unassembled WGS sequence"/>
</dbReference>
<reference evidence="1 2" key="1">
    <citation type="journal article" date="2010" name="J. Bacteriol.">
        <title>Genome sequences of Oceanicola granulosus HTCC2516(T) and Oceanicola batsensis HTCC2597(TDelta).</title>
        <authorList>
            <person name="Thrash J.C."/>
            <person name="Cho J.C."/>
            <person name="Vergin K.L."/>
            <person name="Giovannoni S.J."/>
        </authorList>
    </citation>
    <scope>NUCLEOTIDE SEQUENCE [LARGE SCALE GENOMIC DNA]</scope>
    <source>
        <strain evidence="2">ATCC BAA-861 / DSM 15982 / KCTC 12143 / HTCC2516</strain>
    </source>
</reference>
<comment type="caution">
    <text evidence="1">The sequence shown here is derived from an EMBL/GenBank/DDBJ whole genome shotgun (WGS) entry which is preliminary data.</text>
</comment>
<keyword evidence="2" id="KW-1185">Reference proteome</keyword>
<dbReference type="HOGENOM" id="CLU_2410346_0_0_5"/>
<gene>
    <name evidence="1" type="ORF">OG2516_03368</name>
</gene>
<dbReference type="AlphaFoldDB" id="Q2CE52"/>
<dbReference type="eggNOG" id="ENOG5033GRP">
    <property type="taxonomic scope" value="Bacteria"/>
</dbReference>
<protein>
    <submittedName>
        <fullName evidence="1">Uncharacterized protein</fullName>
    </submittedName>
</protein>
<dbReference type="EMBL" id="AAOT01000019">
    <property type="protein sequence ID" value="EAR51008.1"/>
    <property type="molecule type" value="Genomic_DNA"/>
</dbReference>
<accession>Q2CE52</accession>
<evidence type="ECO:0000313" key="2">
    <source>
        <dbReference type="Proteomes" id="UP000003635"/>
    </source>
</evidence>
<sequence length="92" mass="9925">MSDGGLHFTSFGNLDRGLLGQIEPDIIVSPLVGPGFDALEIARRLQECGFTGCYRAIADKLPHADLVRREVRAAAPDVEFDLVDAADLSERG</sequence>
<name>Q2CE52_OCEGH</name>
<organism evidence="1 2">
    <name type="scientific">Oceanicola granulosus (strain ATCC BAA-861 / DSM 15982 / KCTC 12143 / HTCC2516)</name>
    <dbReference type="NCBI Taxonomy" id="314256"/>
    <lineage>
        <taxon>Bacteria</taxon>
        <taxon>Pseudomonadati</taxon>
        <taxon>Pseudomonadota</taxon>
        <taxon>Alphaproteobacteria</taxon>
        <taxon>Rhodobacterales</taxon>
        <taxon>Roseobacteraceae</taxon>
        <taxon>Oceanicola</taxon>
    </lineage>
</organism>